<protein>
    <submittedName>
        <fullName evidence="1">Uncharacterized protein</fullName>
    </submittedName>
</protein>
<keyword evidence="2" id="KW-1185">Reference proteome</keyword>
<sequence length="123" mass="13769">MMDDIMVPSAGANCQEDTDVFLVILRNMGISSLEEELADISIEESNILAYITEYIVLKIRAKVCEDCRKNLQSILDLHNLVHVFLSKKNVGDSQGGELIVSSTGLCEMLTQMETVYRKVIPEM</sequence>
<accession>A0AAE1UNT6</accession>
<proteinExistence type="predicted"/>
<dbReference type="Proteomes" id="UP001292094">
    <property type="component" value="Unassembled WGS sequence"/>
</dbReference>
<name>A0AAE1UNT6_9EUCA</name>
<dbReference type="EMBL" id="JAWZYT010000277">
    <property type="protein sequence ID" value="KAK4325475.1"/>
    <property type="molecule type" value="Genomic_DNA"/>
</dbReference>
<gene>
    <name evidence="1" type="ORF">Pmani_003926</name>
</gene>
<comment type="caution">
    <text evidence="1">The sequence shown here is derived from an EMBL/GenBank/DDBJ whole genome shotgun (WGS) entry which is preliminary data.</text>
</comment>
<evidence type="ECO:0000313" key="1">
    <source>
        <dbReference type="EMBL" id="KAK4325475.1"/>
    </source>
</evidence>
<organism evidence="1 2">
    <name type="scientific">Petrolisthes manimaculis</name>
    <dbReference type="NCBI Taxonomy" id="1843537"/>
    <lineage>
        <taxon>Eukaryota</taxon>
        <taxon>Metazoa</taxon>
        <taxon>Ecdysozoa</taxon>
        <taxon>Arthropoda</taxon>
        <taxon>Crustacea</taxon>
        <taxon>Multicrustacea</taxon>
        <taxon>Malacostraca</taxon>
        <taxon>Eumalacostraca</taxon>
        <taxon>Eucarida</taxon>
        <taxon>Decapoda</taxon>
        <taxon>Pleocyemata</taxon>
        <taxon>Anomura</taxon>
        <taxon>Galatheoidea</taxon>
        <taxon>Porcellanidae</taxon>
        <taxon>Petrolisthes</taxon>
    </lineage>
</organism>
<evidence type="ECO:0000313" key="2">
    <source>
        <dbReference type="Proteomes" id="UP001292094"/>
    </source>
</evidence>
<dbReference type="AlphaFoldDB" id="A0AAE1UNT6"/>
<reference evidence="1" key="1">
    <citation type="submission" date="2023-11" db="EMBL/GenBank/DDBJ databases">
        <title>Genome assemblies of two species of porcelain crab, Petrolisthes cinctipes and Petrolisthes manimaculis (Anomura: Porcellanidae).</title>
        <authorList>
            <person name="Angst P."/>
        </authorList>
    </citation>
    <scope>NUCLEOTIDE SEQUENCE</scope>
    <source>
        <strain evidence="1">PB745_02</strain>
        <tissue evidence="1">Gill</tissue>
    </source>
</reference>